<dbReference type="RefSeq" id="XP_022973006.1">
    <property type="nucleotide sequence ID" value="XM_023117238.1"/>
</dbReference>
<keyword evidence="4" id="KW-1185">Reference proteome</keyword>
<sequence>MSGGVGPTCSDISLPTEQEILHKESCDPKQQQQQQEEGIKSPGGVGRKRAAAAAAFLSFQQLNALAVVVIFSASGMVCAEDLAFVVFSMMYMYFISRVAFPPLAGAGEPTVFSQENRLLRLYGFFTIVVGFFLPIAYILEGFFEEDKEGIKAASPHVFLLASQSFMEGVAGNDRFSTPIRVFVPVLYNTRRVFTLTEWLRDEFAKEDKEYSGSVRRQMIGRGLAVVNMAVWSFNLFGILLPLYVPKAFKRYYSVKKSKD</sequence>
<dbReference type="PANTHER" id="PTHR33829">
    <property type="entry name" value="OSJNBA0044M19.10 PROTEIN"/>
    <property type="match status" value="1"/>
</dbReference>
<dbReference type="GeneID" id="111471524"/>
<reference evidence="5" key="1">
    <citation type="submission" date="2025-08" db="UniProtKB">
        <authorList>
            <consortium name="RefSeq"/>
        </authorList>
    </citation>
    <scope>IDENTIFICATION</scope>
    <source>
        <tissue evidence="5">Young leaves</tissue>
    </source>
</reference>
<accession>A0A6J1I7I0</accession>
<evidence type="ECO:0000256" key="1">
    <source>
        <dbReference type="SAM" id="MobiDB-lite"/>
    </source>
</evidence>
<name>A0A6J1I7I0_CUCMA</name>
<organism evidence="4 5">
    <name type="scientific">Cucurbita maxima</name>
    <name type="common">Pumpkin</name>
    <name type="synonym">Winter squash</name>
    <dbReference type="NCBI Taxonomy" id="3661"/>
    <lineage>
        <taxon>Eukaryota</taxon>
        <taxon>Viridiplantae</taxon>
        <taxon>Streptophyta</taxon>
        <taxon>Embryophyta</taxon>
        <taxon>Tracheophyta</taxon>
        <taxon>Spermatophyta</taxon>
        <taxon>Magnoliopsida</taxon>
        <taxon>eudicotyledons</taxon>
        <taxon>Gunneridae</taxon>
        <taxon>Pentapetalae</taxon>
        <taxon>rosids</taxon>
        <taxon>fabids</taxon>
        <taxon>Cucurbitales</taxon>
        <taxon>Cucurbitaceae</taxon>
        <taxon>Cucurbiteae</taxon>
        <taxon>Cucurbita</taxon>
    </lineage>
</organism>
<evidence type="ECO:0000256" key="2">
    <source>
        <dbReference type="SAM" id="Phobius"/>
    </source>
</evidence>
<evidence type="ECO:0000313" key="5">
    <source>
        <dbReference type="RefSeq" id="XP_022973006.1"/>
    </source>
</evidence>
<protein>
    <submittedName>
        <fullName evidence="5">Uncharacterized protein LOC111471524</fullName>
    </submittedName>
</protein>
<evidence type="ECO:0000259" key="3">
    <source>
        <dbReference type="Pfam" id="PF24867"/>
    </source>
</evidence>
<dbReference type="PANTHER" id="PTHR33829:SF1">
    <property type="entry name" value="TRANSMEMBRANE PROTEIN"/>
    <property type="match status" value="1"/>
</dbReference>
<keyword evidence="2" id="KW-0812">Transmembrane</keyword>
<gene>
    <name evidence="5" type="primary">LOC111471524</name>
</gene>
<feature type="transmembrane region" description="Helical" evidence="2">
    <location>
        <begin position="120"/>
        <end position="139"/>
    </location>
</feature>
<dbReference type="AlphaFoldDB" id="A0A6J1I7I0"/>
<dbReference type="KEGG" id="cmax:111471524"/>
<feature type="transmembrane region" description="Helical" evidence="2">
    <location>
        <begin position="82"/>
        <end position="100"/>
    </location>
</feature>
<dbReference type="Proteomes" id="UP000504608">
    <property type="component" value="Unplaced"/>
</dbReference>
<evidence type="ECO:0000313" key="4">
    <source>
        <dbReference type="Proteomes" id="UP000504608"/>
    </source>
</evidence>
<feature type="transmembrane region" description="Helical" evidence="2">
    <location>
        <begin position="50"/>
        <end position="70"/>
    </location>
</feature>
<feature type="region of interest" description="Disordered" evidence="1">
    <location>
        <begin position="23"/>
        <end position="44"/>
    </location>
</feature>
<proteinExistence type="predicted"/>
<dbReference type="InterPro" id="IPR056635">
    <property type="entry name" value="DUF7733"/>
</dbReference>
<dbReference type="OrthoDB" id="1906194at2759"/>
<feature type="domain" description="DUF7733" evidence="3">
    <location>
        <begin position="58"/>
        <end position="252"/>
    </location>
</feature>
<dbReference type="Pfam" id="PF24867">
    <property type="entry name" value="DUF7733"/>
    <property type="match status" value="1"/>
</dbReference>
<keyword evidence="2" id="KW-1133">Transmembrane helix</keyword>
<keyword evidence="2" id="KW-0472">Membrane</keyword>
<feature type="transmembrane region" description="Helical" evidence="2">
    <location>
        <begin position="223"/>
        <end position="244"/>
    </location>
</feature>